<organism evidence="2 3">
    <name type="scientific">Metabacillus endolithicus</name>
    <dbReference type="NCBI Taxonomy" id="1535204"/>
    <lineage>
        <taxon>Bacteria</taxon>
        <taxon>Bacillati</taxon>
        <taxon>Bacillota</taxon>
        <taxon>Bacilli</taxon>
        <taxon>Bacillales</taxon>
        <taxon>Bacillaceae</taxon>
        <taxon>Metabacillus</taxon>
    </lineage>
</organism>
<accession>A0ABW5C085</accession>
<reference evidence="3" key="1">
    <citation type="journal article" date="2019" name="Int. J. Syst. Evol. Microbiol.">
        <title>The Global Catalogue of Microorganisms (GCM) 10K type strain sequencing project: providing services to taxonomists for standard genome sequencing and annotation.</title>
        <authorList>
            <consortium name="The Broad Institute Genomics Platform"/>
            <consortium name="The Broad Institute Genome Sequencing Center for Infectious Disease"/>
            <person name="Wu L."/>
            <person name="Ma J."/>
        </authorList>
    </citation>
    <scope>NUCLEOTIDE SEQUENCE [LARGE SCALE GENOMIC DNA]</scope>
    <source>
        <strain evidence="3">CGMCC 1.15474</strain>
    </source>
</reference>
<proteinExistence type="predicted"/>
<dbReference type="SUPFAM" id="SSF52206">
    <property type="entry name" value="Hypothetical protein MTH538"/>
    <property type="match status" value="1"/>
</dbReference>
<dbReference type="Pfam" id="PF08937">
    <property type="entry name" value="ThsB_TIR"/>
    <property type="match status" value="1"/>
</dbReference>
<dbReference type="RefSeq" id="WP_247338932.1">
    <property type="nucleotide sequence ID" value="NZ_CP095550.1"/>
</dbReference>
<dbReference type="EMBL" id="JBHUIK010000003">
    <property type="protein sequence ID" value="MFD2215324.1"/>
    <property type="molecule type" value="Genomic_DNA"/>
</dbReference>
<evidence type="ECO:0000259" key="1">
    <source>
        <dbReference type="Pfam" id="PF08937"/>
    </source>
</evidence>
<keyword evidence="3" id="KW-1185">Reference proteome</keyword>
<dbReference type="InterPro" id="IPR015032">
    <property type="entry name" value="ThsB__TIR-like_domain"/>
</dbReference>
<dbReference type="Gene3D" id="3.40.50.9200">
    <property type="entry name" value="Hypothetical protein MTH538"/>
    <property type="match status" value="1"/>
</dbReference>
<protein>
    <submittedName>
        <fullName evidence="2">TIR domain-containing protein</fullName>
    </submittedName>
</protein>
<sequence>MGRNVFFSFHYKEDNWRAAQVRNMGVVEGNVPIRDNDWEEVKRKGDAEIKKWIDAQLREKSCTVVLVGENTSGRKWIKYEIQRSWELGKGVVGIRIHNLKNINGEQTSEGENPFDEFTLNGKPLSKVVKLYNPPYKISTNVYNNIKESIEDLVEQAIKTRKSY</sequence>
<dbReference type="Proteomes" id="UP001597318">
    <property type="component" value="Unassembled WGS sequence"/>
</dbReference>
<comment type="caution">
    <text evidence="2">The sequence shown here is derived from an EMBL/GenBank/DDBJ whole genome shotgun (WGS) entry which is preliminary data.</text>
</comment>
<gene>
    <name evidence="2" type="ORF">ACFSKK_16650</name>
</gene>
<name>A0ABW5C085_9BACI</name>
<evidence type="ECO:0000313" key="3">
    <source>
        <dbReference type="Proteomes" id="UP001597318"/>
    </source>
</evidence>
<dbReference type="InterPro" id="IPR036490">
    <property type="entry name" value="ThsB_TIR-like_sf"/>
</dbReference>
<evidence type="ECO:0000313" key="2">
    <source>
        <dbReference type="EMBL" id="MFD2215324.1"/>
    </source>
</evidence>
<feature type="domain" description="Thoeris protein ThsB TIR-like" evidence="1">
    <location>
        <begin position="6"/>
        <end position="100"/>
    </location>
</feature>